<dbReference type="Pfam" id="PF11249">
    <property type="entry name" value="DUF3047"/>
    <property type="match status" value="1"/>
</dbReference>
<evidence type="ECO:0000313" key="1">
    <source>
        <dbReference type="EMBL" id="UWU16915.1"/>
    </source>
</evidence>
<dbReference type="Proteomes" id="UP001060123">
    <property type="component" value="Plasmid pWSM1592_1"/>
</dbReference>
<geneLocation type="plasmid" evidence="1 2">
    <name>pWSM1592_1</name>
</geneLocation>
<protein>
    <submittedName>
        <fullName evidence="1">DUF3047 domain-containing protein</fullName>
    </submittedName>
</protein>
<name>A0ABY5XQY9_RHISU</name>
<dbReference type="InterPro" id="IPR021409">
    <property type="entry name" value="DUF3047"/>
</dbReference>
<reference evidence="1" key="1">
    <citation type="submission" date="2022-09" db="EMBL/GenBank/DDBJ databases">
        <title>Australian commercial rhizobial inoculants.</title>
        <authorList>
            <person name="Kohlmeier M.G."/>
            <person name="O'Hara G.W."/>
            <person name="Colombi E."/>
            <person name="Ramsay J.P."/>
            <person name="Terpolilli J."/>
        </authorList>
    </citation>
    <scope>NUCLEOTIDE SEQUENCE</scope>
    <source>
        <strain evidence="1">WSM1592</strain>
        <plasmid evidence="1">pWSM1592_1</plasmid>
    </source>
</reference>
<organism evidence="1 2">
    <name type="scientific">Rhizobium sullae</name>
    <name type="common">Rhizobium hedysari</name>
    <dbReference type="NCBI Taxonomy" id="50338"/>
    <lineage>
        <taxon>Bacteria</taxon>
        <taxon>Pseudomonadati</taxon>
        <taxon>Pseudomonadota</taxon>
        <taxon>Alphaproteobacteria</taxon>
        <taxon>Hyphomicrobiales</taxon>
        <taxon>Rhizobiaceae</taxon>
        <taxon>Rhizobium/Agrobacterium group</taxon>
        <taxon>Rhizobium</taxon>
    </lineage>
</organism>
<dbReference type="RefSeq" id="WP_084606618.1">
    <property type="nucleotide sequence ID" value="NZ_CP104144.1"/>
</dbReference>
<evidence type="ECO:0000313" key="2">
    <source>
        <dbReference type="Proteomes" id="UP001060123"/>
    </source>
</evidence>
<dbReference type="EMBL" id="CP104144">
    <property type="protein sequence ID" value="UWU16915.1"/>
    <property type="molecule type" value="Genomic_DNA"/>
</dbReference>
<sequence>MSLFQMFARHCRVFGSHCASDGFKKQCGFPDADSHITTKGSSGQWLKRPDVLAQALKGLGVALSLFFVSPAMPQSANGDIHVGRFSQGSLSSWSSRSFKGETKYEFVKDPDLGSTVLAATADAGASGRYRKIKIDLTKTPFLNWSWKVTQIFPDVDENVKSGDDFPARIYVVIERGLLGTRSLALNYVWASRHRVGSEWPSPYTTQVLLMATDSGTQGLGSWVRHKRNLREDLKGAFREDITEIDAVAIMTDADDHKGRAQTYYGDIWFSAE</sequence>
<accession>A0ABY5XQY9</accession>
<proteinExistence type="predicted"/>
<keyword evidence="1" id="KW-0614">Plasmid</keyword>
<keyword evidence="2" id="KW-1185">Reference proteome</keyword>
<gene>
    <name evidence="1" type="ORF">N2599_29315</name>
</gene>